<dbReference type="InterPro" id="IPR052912">
    <property type="entry name" value="UPF0111_domain"/>
</dbReference>
<dbReference type="EMBL" id="JSUH01000006">
    <property type="protein sequence ID" value="KHD97727.1"/>
    <property type="molecule type" value="Genomic_DNA"/>
</dbReference>
<evidence type="ECO:0000313" key="1">
    <source>
        <dbReference type="EMBL" id="KHD97727.1"/>
    </source>
</evidence>
<dbReference type="PANTHER" id="PTHR37298:SF1">
    <property type="entry name" value="UPF0111 PROTEIN YKAA"/>
    <property type="match status" value="1"/>
</dbReference>
<accession>A0A0A6YCN1</accession>
<evidence type="ECO:0008006" key="3">
    <source>
        <dbReference type="Google" id="ProtNLM"/>
    </source>
</evidence>
<dbReference type="PANTHER" id="PTHR37298">
    <property type="entry name" value="UPF0111 PROTEIN YKAA"/>
    <property type="match status" value="1"/>
</dbReference>
<dbReference type="AlphaFoldDB" id="A0A0A6YCN1"/>
<keyword evidence="2" id="KW-1185">Reference proteome</keyword>
<dbReference type="InterPro" id="IPR038078">
    <property type="entry name" value="PhoU-like_sf"/>
</dbReference>
<dbReference type="Proteomes" id="UP000030466">
    <property type="component" value="Unassembled WGS sequence"/>
</dbReference>
<dbReference type="Gene3D" id="1.20.58.220">
    <property type="entry name" value="Phosphate transport system protein phou homolog 2, domain 2"/>
    <property type="match status" value="1"/>
</dbReference>
<reference evidence="1 2" key="1">
    <citation type="journal article" date="2003" name="Int. J. Syst. Evol. Microbiol.">
        <title>Kocuria polaris sp. nov., an orange-pigmented psychrophilic bacterium isolated from an Antarctic cyanobacterial mat sample.</title>
        <authorList>
            <person name="Reddy G.S."/>
            <person name="Prakash J.S."/>
            <person name="Prabahar V."/>
            <person name="Matsumoto G.I."/>
            <person name="Stackebrandt E."/>
            <person name="Shivaji S."/>
        </authorList>
    </citation>
    <scope>NUCLEOTIDE SEQUENCE [LARGE SCALE GENOMIC DNA]</scope>
    <source>
        <strain evidence="1 2">CMS 76or</strain>
    </source>
</reference>
<comment type="caution">
    <text evidence="1">The sequence shown here is derived from an EMBL/GenBank/DDBJ whole genome shotgun (WGS) entry which is preliminary data.</text>
</comment>
<proteinExistence type="predicted"/>
<organism evidence="1 2">
    <name type="scientific">Kocuria rosea subsp. polaris</name>
    <dbReference type="NCBI Taxonomy" id="136273"/>
    <lineage>
        <taxon>Bacteria</taxon>
        <taxon>Bacillati</taxon>
        <taxon>Actinomycetota</taxon>
        <taxon>Actinomycetes</taxon>
        <taxon>Micrococcales</taxon>
        <taxon>Micrococcaceae</taxon>
        <taxon>Kocuria</taxon>
    </lineage>
</organism>
<evidence type="ECO:0000313" key="2">
    <source>
        <dbReference type="Proteomes" id="UP000030466"/>
    </source>
</evidence>
<dbReference type="OrthoDB" id="9797568at2"/>
<protein>
    <recommendedName>
        <fullName evidence="3">Phosphate transport regulator</fullName>
    </recommendedName>
</protein>
<name>A0A0A6YCN1_KOCRO</name>
<gene>
    <name evidence="1" type="ORF">GY22_08500</name>
</gene>
<dbReference type="RefSeq" id="WP_035926073.1">
    <property type="nucleotide sequence ID" value="NZ_JSUH01000006.1"/>
</dbReference>
<sequence length="204" mass="22894">MALRIFPEDELVLDLLADMSGQVTETVRLLSELMGSPETDTATLDAIRECEARSTDLYFSVMTTVRSTFVIPIPRQDVYILGHWLNKAAEELLAVAEAHVAYALSRPPSYATDQLGVIERMSELTTGAMRDLGSLQGLDDYWYEMLRLGKQSERIYQLHMGHLLENHKAIPAMRRERAVRRFAGAARALVRVSTEVGRIVVAES</sequence>